<dbReference type="KEGG" id="rml:FF011L_20100"/>
<protein>
    <submittedName>
        <fullName evidence="1">Uncharacterized protein</fullName>
    </submittedName>
</protein>
<proteinExistence type="predicted"/>
<gene>
    <name evidence="1" type="ORF">FF011L_20100</name>
</gene>
<evidence type="ECO:0000313" key="2">
    <source>
        <dbReference type="Proteomes" id="UP000320672"/>
    </source>
</evidence>
<reference evidence="1 2" key="1">
    <citation type="submission" date="2019-02" db="EMBL/GenBank/DDBJ databases">
        <title>Deep-cultivation of Planctomycetes and their phenomic and genomic characterization uncovers novel biology.</title>
        <authorList>
            <person name="Wiegand S."/>
            <person name="Jogler M."/>
            <person name="Boedeker C."/>
            <person name="Pinto D."/>
            <person name="Vollmers J."/>
            <person name="Rivas-Marin E."/>
            <person name="Kohn T."/>
            <person name="Peeters S.H."/>
            <person name="Heuer A."/>
            <person name="Rast P."/>
            <person name="Oberbeckmann S."/>
            <person name="Bunk B."/>
            <person name="Jeske O."/>
            <person name="Meyerdierks A."/>
            <person name="Storesund J.E."/>
            <person name="Kallscheuer N."/>
            <person name="Luecker S."/>
            <person name="Lage O.M."/>
            <person name="Pohl T."/>
            <person name="Merkel B.J."/>
            <person name="Hornburger P."/>
            <person name="Mueller R.-W."/>
            <person name="Bruemmer F."/>
            <person name="Labrenz M."/>
            <person name="Spormann A.M."/>
            <person name="Op den Camp H."/>
            <person name="Overmann J."/>
            <person name="Amann R."/>
            <person name="Jetten M.S.M."/>
            <person name="Mascher T."/>
            <person name="Medema M.H."/>
            <person name="Devos D.P."/>
            <person name="Kaster A.-K."/>
            <person name="Ovreas L."/>
            <person name="Rohde M."/>
            <person name="Galperin M.Y."/>
            <person name="Jogler C."/>
        </authorList>
    </citation>
    <scope>NUCLEOTIDE SEQUENCE [LARGE SCALE GENOMIC DNA]</scope>
    <source>
        <strain evidence="1 2">FF011L</strain>
    </source>
</reference>
<sequence length="147" mass="16373">MPSLPLTYRPRTWQPRRGSSQLILIMLLLLGLAGAVTAITSQQLGFRKENLQQQRQQSLQAMLAGAEDWLSARQSFDSPLPANASNEASEFALVLNSPDSKWRQQVVIKQTEDEKQAYQLTASINAGERTLQSLSRRFSISAQPSSE</sequence>
<evidence type="ECO:0000313" key="1">
    <source>
        <dbReference type="EMBL" id="QDS93248.1"/>
    </source>
</evidence>
<name>A0A517MED7_9BACT</name>
<dbReference type="AlphaFoldDB" id="A0A517MED7"/>
<keyword evidence="2" id="KW-1185">Reference proteome</keyword>
<accession>A0A517MED7</accession>
<dbReference type="EMBL" id="CP036262">
    <property type="protein sequence ID" value="QDS93248.1"/>
    <property type="molecule type" value="Genomic_DNA"/>
</dbReference>
<organism evidence="1 2">
    <name type="scientific">Roseimaritima multifibrata</name>
    <dbReference type="NCBI Taxonomy" id="1930274"/>
    <lineage>
        <taxon>Bacteria</taxon>
        <taxon>Pseudomonadati</taxon>
        <taxon>Planctomycetota</taxon>
        <taxon>Planctomycetia</taxon>
        <taxon>Pirellulales</taxon>
        <taxon>Pirellulaceae</taxon>
        <taxon>Roseimaritima</taxon>
    </lineage>
</organism>
<dbReference type="Proteomes" id="UP000320672">
    <property type="component" value="Chromosome"/>
</dbReference>